<dbReference type="Proteomes" id="UP000255024">
    <property type="component" value="Unassembled WGS sequence"/>
</dbReference>
<proteinExistence type="inferred from homology"/>
<keyword evidence="3 6" id="KW-0812">Transmembrane</keyword>
<gene>
    <name evidence="9" type="primary">ctaE_1</name>
    <name evidence="9" type="ORF">NCTC11179_03341</name>
</gene>
<feature type="transmembrane region" description="Helical" evidence="7">
    <location>
        <begin position="52"/>
        <end position="76"/>
    </location>
</feature>
<accession>A0A378U5E2</accession>
<feature type="transmembrane region" description="Helical" evidence="7">
    <location>
        <begin position="88"/>
        <end position="110"/>
    </location>
</feature>
<dbReference type="InterPro" id="IPR000298">
    <property type="entry name" value="Cyt_c_oxidase-like_su3"/>
</dbReference>
<keyword evidence="4 7" id="KW-1133">Transmembrane helix</keyword>
<evidence type="ECO:0000313" key="9">
    <source>
        <dbReference type="EMBL" id="STZ69824.1"/>
    </source>
</evidence>
<dbReference type="EMBL" id="UGQL01000002">
    <property type="protein sequence ID" value="STZ69824.1"/>
    <property type="molecule type" value="Genomic_DNA"/>
</dbReference>
<evidence type="ECO:0000256" key="1">
    <source>
        <dbReference type="ARBA" id="ARBA00004141"/>
    </source>
</evidence>
<dbReference type="PANTHER" id="PTHR11403:SF10">
    <property type="entry name" value="CYTOCHROME C OXIDASE"/>
    <property type="match status" value="1"/>
</dbReference>
<dbReference type="InterPro" id="IPR024791">
    <property type="entry name" value="Cyt_c/ubiquinol_Oxase_su3"/>
</dbReference>
<dbReference type="SUPFAM" id="SSF81452">
    <property type="entry name" value="Cytochrome c oxidase subunit III-like"/>
    <property type="match status" value="1"/>
</dbReference>
<dbReference type="Pfam" id="PF00510">
    <property type="entry name" value="COX3"/>
    <property type="match status" value="1"/>
</dbReference>
<reference evidence="9 10" key="1">
    <citation type="submission" date="2018-06" db="EMBL/GenBank/DDBJ databases">
        <authorList>
            <consortium name="Pathogen Informatics"/>
            <person name="Doyle S."/>
        </authorList>
    </citation>
    <scope>NUCLEOTIDE SEQUENCE [LARGE SCALE GENOMIC DNA]</scope>
    <source>
        <strain evidence="9 10">NCTC11179</strain>
    </source>
</reference>
<comment type="similarity">
    <text evidence="2 6">Belongs to the cytochrome c oxidase subunit 3 family.</text>
</comment>
<dbReference type="GO" id="GO:0004129">
    <property type="term" value="F:cytochrome-c oxidase activity"/>
    <property type="evidence" value="ECO:0007669"/>
    <property type="project" value="InterPro"/>
</dbReference>
<dbReference type="AlphaFoldDB" id="A0A378U5E2"/>
<evidence type="ECO:0000259" key="8">
    <source>
        <dbReference type="PROSITE" id="PS50253"/>
    </source>
</evidence>
<keyword evidence="9" id="KW-0560">Oxidoreductase</keyword>
<feature type="domain" description="Heme-copper oxidase subunit III family profile" evidence="8">
    <location>
        <begin position="1"/>
        <end position="194"/>
    </location>
</feature>
<dbReference type="PROSITE" id="PS50253">
    <property type="entry name" value="COX3"/>
    <property type="match status" value="1"/>
</dbReference>
<dbReference type="PANTHER" id="PTHR11403">
    <property type="entry name" value="CYTOCHROME C OXIDASE SUBUNIT III"/>
    <property type="match status" value="1"/>
</dbReference>
<keyword evidence="10" id="KW-1185">Reference proteome</keyword>
<evidence type="ECO:0000256" key="3">
    <source>
        <dbReference type="ARBA" id="ARBA00022692"/>
    </source>
</evidence>
<sequence length="194" mass="21988">MENIVAQEQYEKKGRALKVMLLFAIGSIAMVFAGLTSAYVVSKSRPDWLADFVLPIDFTISTVAIVISSVTMHLALKATKEGNVKSGTIYLISTLILGLLFVFLQFKGFGQVISEGYFFTGSESTITTSFLYVIVIVHIAHLFGGMISLLVVIYNHFKQKYNAEQYVGIQLCAWFWHFLDILWVYLFLFFTFFK</sequence>
<feature type="transmembrane region" description="Helical" evidence="7">
    <location>
        <begin position="130"/>
        <end position="154"/>
    </location>
</feature>
<evidence type="ECO:0000256" key="6">
    <source>
        <dbReference type="RuleBase" id="RU003376"/>
    </source>
</evidence>
<dbReference type="Gene3D" id="1.20.120.80">
    <property type="entry name" value="Cytochrome c oxidase, subunit III, four-helix bundle"/>
    <property type="match status" value="1"/>
</dbReference>
<evidence type="ECO:0000256" key="5">
    <source>
        <dbReference type="ARBA" id="ARBA00023136"/>
    </source>
</evidence>
<comment type="subcellular location">
    <subcellularLocation>
        <location evidence="6">Cell membrane</location>
        <topology evidence="6">Multi-pass membrane protein</topology>
    </subcellularLocation>
    <subcellularLocation>
        <location evidence="1">Membrane</location>
        <topology evidence="1">Multi-pass membrane protein</topology>
    </subcellularLocation>
</comment>
<evidence type="ECO:0000313" key="10">
    <source>
        <dbReference type="Proteomes" id="UP000255024"/>
    </source>
</evidence>
<dbReference type="EC" id="1.9.3.1" evidence="9"/>
<name>A0A378U5E2_MYROD</name>
<feature type="transmembrane region" description="Helical" evidence="7">
    <location>
        <begin position="166"/>
        <end position="193"/>
    </location>
</feature>
<dbReference type="GO" id="GO:0016491">
    <property type="term" value="F:oxidoreductase activity"/>
    <property type="evidence" value="ECO:0007669"/>
    <property type="project" value="UniProtKB-KW"/>
</dbReference>
<dbReference type="GO" id="GO:0019646">
    <property type="term" value="P:aerobic electron transport chain"/>
    <property type="evidence" value="ECO:0007669"/>
    <property type="project" value="InterPro"/>
</dbReference>
<evidence type="ECO:0000256" key="2">
    <source>
        <dbReference type="ARBA" id="ARBA00010581"/>
    </source>
</evidence>
<keyword evidence="5 7" id="KW-0472">Membrane</keyword>
<evidence type="ECO:0000256" key="7">
    <source>
        <dbReference type="SAM" id="Phobius"/>
    </source>
</evidence>
<evidence type="ECO:0000256" key="4">
    <source>
        <dbReference type="ARBA" id="ARBA00022989"/>
    </source>
</evidence>
<feature type="transmembrane region" description="Helical" evidence="7">
    <location>
        <begin position="21"/>
        <end position="40"/>
    </location>
</feature>
<dbReference type="InterPro" id="IPR013833">
    <property type="entry name" value="Cyt_c_oxidase_su3_a-hlx"/>
</dbReference>
<organism evidence="9 10">
    <name type="scientific">Myroides odoratus</name>
    <name type="common">Flavobacterium odoratum</name>
    <dbReference type="NCBI Taxonomy" id="256"/>
    <lineage>
        <taxon>Bacteria</taxon>
        <taxon>Pseudomonadati</taxon>
        <taxon>Bacteroidota</taxon>
        <taxon>Flavobacteriia</taxon>
        <taxon>Flavobacteriales</taxon>
        <taxon>Flavobacteriaceae</taxon>
        <taxon>Myroides</taxon>
    </lineage>
</organism>
<dbReference type="InterPro" id="IPR035973">
    <property type="entry name" value="Cyt_c_oxidase_su3-like_sf"/>
</dbReference>
<dbReference type="GO" id="GO:0005886">
    <property type="term" value="C:plasma membrane"/>
    <property type="evidence" value="ECO:0007669"/>
    <property type="project" value="UniProtKB-SubCell"/>
</dbReference>
<dbReference type="RefSeq" id="WP_115092453.1">
    <property type="nucleotide sequence ID" value="NZ_CP068107.1"/>
</dbReference>
<protein>
    <submittedName>
        <fullName evidence="9">Cytochrome c oxidase subunit 3</fullName>
        <ecNumber evidence="9">1.9.3.1</ecNumber>
    </submittedName>
</protein>